<evidence type="ECO:0000259" key="2">
    <source>
        <dbReference type="Pfam" id="PF14698"/>
    </source>
</evidence>
<dbReference type="PRINTS" id="PR00149">
    <property type="entry name" value="FUMRATELYASE"/>
</dbReference>
<dbReference type="CDD" id="cd01359">
    <property type="entry name" value="Argininosuccinate_lyase"/>
    <property type="match status" value="1"/>
</dbReference>
<dbReference type="EMBL" id="VSSQ01042861">
    <property type="protein sequence ID" value="MPM96485.1"/>
    <property type="molecule type" value="Genomic_DNA"/>
</dbReference>
<dbReference type="InterPro" id="IPR020557">
    <property type="entry name" value="Fumarate_lyase_CS"/>
</dbReference>
<organism evidence="3">
    <name type="scientific">bioreactor metagenome</name>
    <dbReference type="NCBI Taxonomy" id="1076179"/>
    <lineage>
        <taxon>unclassified sequences</taxon>
        <taxon>metagenomes</taxon>
        <taxon>ecological metagenomes</taxon>
    </lineage>
</organism>
<name>A0A645E4P6_9ZZZZ</name>
<protein>
    <submittedName>
        <fullName evidence="3">Argininosuccinate lyase</fullName>
        <ecNumber evidence="3">4.3.2.1</ecNumber>
    </submittedName>
</protein>
<sequence length="308" mass="33807">MPGYTHLQRAQPVTFGHWILAYAFMLSRDISRLNNAQDNMNLSPLGACAFAGTTYAIDRGMTAKSLGFAGALPNSVDAVADRDFCVELASALSILMAHLSRFSEEIILWTSWEFRFVELADEFSTGSSIMPQKKNSDLAELVRGKAGRVYGSLVTLLTMMKGLPLAYNKDLQEDKEAIFNAIDPTKMCLAVFAPMLSTMTVHPENMRKAGAEGFINATDAADYLVKKGLPFRSAYQLTGRLVARCIAANQTLETLPLGEYQTFSELFTDDIYEAVNLETCVKSRVSEGGTSPESVLKQIRLLEEGVLA</sequence>
<dbReference type="FunFam" id="1.10.40.30:FF:000001">
    <property type="entry name" value="Argininosuccinate lyase"/>
    <property type="match status" value="1"/>
</dbReference>
<dbReference type="InterPro" id="IPR009049">
    <property type="entry name" value="Argininosuccinate_lyase"/>
</dbReference>
<accession>A0A645E4P6</accession>
<feature type="domain" description="Argininosuccinate lyase C-terminal" evidence="2">
    <location>
        <begin position="214"/>
        <end position="282"/>
    </location>
</feature>
<reference evidence="3" key="1">
    <citation type="submission" date="2019-08" db="EMBL/GenBank/DDBJ databases">
        <authorList>
            <person name="Kucharzyk K."/>
            <person name="Murdoch R.W."/>
            <person name="Higgins S."/>
            <person name="Loffler F."/>
        </authorList>
    </citation>
    <scope>NUCLEOTIDE SEQUENCE</scope>
</reference>
<evidence type="ECO:0000313" key="3">
    <source>
        <dbReference type="EMBL" id="MPM96485.1"/>
    </source>
</evidence>
<dbReference type="AlphaFoldDB" id="A0A645E4P6"/>
<feature type="domain" description="Fumarate lyase N-terminal" evidence="1">
    <location>
        <begin position="1"/>
        <end position="151"/>
    </location>
</feature>
<dbReference type="GO" id="GO:0005829">
    <property type="term" value="C:cytosol"/>
    <property type="evidence" value="ECO:0007669"/>
    <property type="project" value="TreeGrafter"/>
</dbReference>
<dbReference type="GO" id="GO:0004056">
    <property type="term" value="F:argininosuccinate lyase activity"/>
    <property type="evidence" value="ECO:0007669"/>
    <property type="project" value="UniProtKB-EC"/>
</dbReference>
<dbReference type="PRINTS" id="PR00145">
    <property type="entry name" value="ARGSUCLYASE"/>
</dbReference>
<dbReference type="InterPro" id="IPR022761">
    <property type="entry name" value="Fumarate_lyase_N"/>
</dbReference>
<dbReference type="FunFam" id="1.20.200.10:FF:000015">
    <property type="entry name" value="argininosuccinate lyase isoform X2"/>
    <property type="match status" value="1"/>
</dbReference>
<dbReference type="InterPro" id="IPR008948">
    <property type="entry name" value="L-Aspartase-like"/>
</dbReference>
<keyword evidence="3" id="KW-0456">Lyase</keyword>
<dbReference type="NCBIfam" id="TIGR00838">
    <property type="entry name" value="argH"/>
    <property type="match status" value="1"/>
</dbReference>
<dbReference type="Gene3D" id="1.20.200.10">
    <property type="entry name" value="Fumarase/aspartase (Central domain)"/>
    <property type="match status" value="1"/>
</dbReference>
<dbReference type="InterPro" id="IPR029419">
    <property type="entry name" value="Arg_succ_lyase_C"/>
</dbReference>
<dbReference type="GO" id="GO:0042450">
    <property type="term" value="P:L-arginine biosynthetic process via ornithine"/>
    <property type="evidence" value="ECO:0007669"/>
    <property type="project" value="InterPro"/>
</dbReference>
<dbReference type="Gene3D" id="1.10.40.30">
    <property type="entry name" value="Fumarase/aspartase (C-terminal domain)"/>
    <property type="match status" value="1"/>
</dbReference>
<dbReference type="PROSITE" id="PS00163">
    <property type="entry name" value="FUMARATE_LYASES"/>
    <property type="match status" value="1"/>
</dbReference>
<gene>
    <name evidence="3" type="primary">argH_40</name>
    <name evidence="3" type="ORF">SDC9_143648</name>
</gene>
<dbReference type="PANTHER" id="PTHR43814:SF1">
    <property type="entry name" value="ARGININOSUCCINATE LYASE"/>
    <property type="match status" value="1"/>
</dbReference>
<dbReference type="EC" id="4.3.2.1" evidence="3"/>
<dbReference type="Pfam" id="PF00206">
    <property type="entry name" value="Lyase_1"/>
    <property type="match status" value="1"/>
</dbReference>
<dbReference type="InterPro" id="IPR000362">
    <property type="entry name" value="Fumarate_lyase_fam"/>
</dbReference>
<dbReference type="PANTHER" id="PTHR43814">
    <property type="entry name" value="ARGININOSUCCINATE LYASE"/>
    <property type="match status" value="1"/>
</dbReference>
<dbReference type="SUPFAM" id="SSF48557">
    <property type="entry name" value="L-aspartase-like"/>
    <property type="match status" value="1"/>
</dbReference>
<dbReference type="Pfam" id="PF14698">
    <property type="entry name" value="ASL_C2"/>
    <property type="match status" value="1"/>
</dbReference>
<proteinExistence type="predicted"/>
<comment type="caution">
    <text evidence="3">The sequence shown here is derived from an EMBL/GenBank/DDBJ whole genome shotgun (WGS) entry which is preliminary data.</text>
</comment>
<evidence type="ECO:0000259" key="1">
    <source>
        <dbReference type="Pfam" id="PF00206"/>
    </source>
</evidence>